<evidence type="ECO:0000313" key="2">
    <source>
        <dbReference type="EMBL" id="KXA90318.1"/>
    </source>
</evidence>
<gene>
    <name evidence="2" type="ORF">AKJ61_00950</name>
</gene>
<reference evidence="2 3" key="1">
    <citation type="journal article" date="2016" name="Sci. Rep.">
        <title>Metabolic traits of an uncultured archaeal lineage -MSBL1- from brine pools of the Red Sea.</title>
        <authorList>
            <person name="Mwirichia R."/>
            <person name="Alam I."/>
            <person name="Rashid M."/>
            <person name="Vinu M."/>
            <person name="Ba-Alawi W."/>
            <person name="Anthony Kamau A."/>
            <person name="Kamanda Ngugi D."/>
            <person name="Goker M."/>
            <person name="Klenk H.P."/>
            <person name="Bajic V."/>
            <person name="Stingl U."/>
        </authorList>
    </citation>
    <scope>NUCLEOTIDE SEQUENCE [LARGE SCALE GENOMIC DNA]</scope>
    <source>
        <strain evidence="2">SCGC-AAA259B11</strain>
    </source>
</reference>
<sequence>MSRILASSLRDMRVLTDKGLRVGNIYDLEVDKDTGKIDTLVVEPESEEIAESMSMDEEGYALVPFSSVVAIRDYIVISEKSLAVQQLKAP</sequence>
<accession>A0A133U810</accession>
<dbReference type="InterPro" id="IPR027275">
    <property type="entry name" value="PRC-brl_dom"/>
</dbReference>
<comment type="caution">
    <text evidence="2">The sequence shown here is derived from an EMBL/GenBank/DDBJ whole genome shotgun (WGS) entry which is preliminary data.</text>
</comment>
<organism evidence="2 3">
    <name type="scientific">candidate division MSBL1 archaeon SCGC-AAA259B11</name>
    <dbReference type="NCBI Taxonomy" id="1698260"/>
    <lineage>
        <taxon>Archaea</taxon>
        <taxon>Methanobacteriati</taxon>
        <taxon>Methanobacteriota</taxon>
        <taxon>candidate division MSBL1</taxon>
    </lineage>
</organism>
<dbReference type="EMBL" id="LHXK01000007">
    <property type="protein sequence ID" value="KXA90318.1"/>
    <property type="molecule type" value="Genomic_DNA"/>
</dbReference>
<keyword evidence="3" id="KW-1185">Reference proteome</keyword>
<dbReference type="AlphaFoldDB" id="A0A133U810"/>
<dbReference type="Pfam" id="PF05239">
    <property type="entry name" value="PRC"/>
    <property type="match status" value="1"/>
</dbReference>
<proteinExistence type="predicted"/>
<dbReference type="Gene3D" id="2.30.30.240">
    <property type="entry name" value="PRC-barrel domain"/>
    <property type="match status" value="1"/>
</dbReference>
<dbReference type="Proteomes" id="UP000070184">
    <property type="component" value="Unassembled WGS sequence"/>
</dbReference>
<evidence type="ECO:0000259" key="1">
    <source>
        <dbReference type="Pfam" id="PF05239"/>
    </source>
</evidence>
<name>A0A133U810_9EURY</name>
<protein>
    <recommendedName>
        <fullName evidence="1">PRC-barrel domain-containing protein</fullName>
    </recommendedName>
</protein>
<feature type="domain" description="PRC-barrel" evidence="1">
    <location>
        <begin position="3"/>
        <end position="79"/>
    </location>
</feature>
<dbReference type="PANTHER" id="PTHR38137">
    <property type="entry name" value="PRC-BARREL DOMAIN PROTEIN"/>
    <property type="match status" value="1"/>
</dbReference>
<evidence type="ECO:0000313" key="3">
    <source>
        <dbReference type="Proteomes" id="UP000070184"/>
    </source>
</evidence>
<dbReference type="PANTHER" id="PTHR38137:SF2">
    <property type="entry name" value="PRC-BARREL DOMAIN-CONTAINING PROTEIN"/>
    <property type="match status" value="1"/>
</dbReference>
<dbReference type="InterPro" id="IPR011033">
    <property type="entry name" value="PRC_barrel-like_sf"/>
</dbReference>
<dbReference type="SUPFAM" id="SSF50346">
    <property type="entry name" value="PRC-barrel domain"/>
    <property type="match status" value="1"/>
</dbReference>